<keyword evidence="2" id="KW-1185">Reference proteome</keyword>
<evidence type="ECO:0000313" key="2">
    <source>
        <dbReference type="Proteomes" id="UP001064048"/>
    </source>
</evidence>
<evidence type="ECO:0000313" key="1">
    <source>
        <dbReference type="EMBL" id="KAI8440078.1"/>
    </source>
</evidence>
<name>A0ACC0KUV2_CHOFU</name>
<accession>A0ACC0KUV2</accession>
<dbReference type="Proteomes" id="UP001064048">
    <property type="component" value="Chromosome 2"/>
</dbReference>
<protein>
    <submittedName>
        <fullName evidence="1">Uncharacterized protein</fullName>
    </submittedName>
</protein>
<proteinExistence type="predicted"/>
<reference evidence="1 2" key="1">
    <citation type="journal article" date="2022" name="Genome Biol. Evol.">
        <title>The Spruce Budworm Genome: Reconstructing the Evolutionary History of Antifreeze Proteins.</title>
        <authorList>
            <person name="Beliveau C."/>
            <person name="Gagne P."/>
            <person name="Picq S."/>
            <person name="Vernygora O."/>
            <person name="Keeling C.I."/>
            <person name="Pinkney K."/>
            <person name="Doucet D."/>
            <person name="Wen F."/>
            <person name="Johnston J.S."/>
            <person name="Maaroufi H."/>
            <person name="Boyle B."/>
            <person name="Laroche J."/>
            <person name="Dewar K."/>
            <person name="Juretic N."/>
            <person name="Blackburn G."/>
            <person name="Nisole A."/>
            <person name="Brunet B."/>
            <person name="Brandao M."/>
            <person name="Lumley L."/>
            <person name="Duan J."/>
            <person name="Quan G."/>
            <person name="Lucarotti C.J."/>
            <person name="Roe A.D."/>
            <person name="Sperling F.A.H."/>
            <person name="Levesque R.C."/>
            <person name="Cusson M."/>
        </authorList>
    </citation>
    <scope>NUCLEOTIDE SEQUENCE [LARGE SCALE GENOMIC DNA]</scope>
    <source>
        <strain evidence="1">Glfc:IPQL:Cfum</strain>
    </source>
</reference>
<comment type="caution">
    <text evidence="1">The sequence shown here is derived from an EMBL/GenBank/DDBJ whole genome shotgun (WGS) entry which is preliminary data.</text>
</comment>
<gene>
    <name evidence="1" type="ORF">MSG28_001501</name>
</gene>
<dbReference type="EMBL" id="CM046102">
    <property type="protein sequence ID" value="KAI8440078.1"/>
    <property type="molecule type" value="Genomic_DNA"/>
</dbReference>
<sequence>MRTLLSELRTVKHSRDVRLRQESESRQLGMRLLQRDVANLPPEAVHQLTQAHHTLCEYYTIYLHPEA</sequence>
<organism evidence="1 2">
    <name type="scientific">Choristoneura fumiferana</name>
    <name type="common">Spruce budworm moth</name>
    <name type="synonym">Archips fumiferana</name>
    <dbReference type="NCBI Taxonomy" id="7141"/>
    <lineage>
        <taxon>Eukaryota</taxon>
        <taxon>Metazoa</taxon>
        <taxon>Ecdysozoa</taxon>
        <taxon>Arthropoda</taxon>
        <taxon>Hexapoda</taxon>
        <taxon>Insecta</taxon>
        <taxon>Pterygota</taxon>
        <taxon>Neoptera</taxon>
        <taxon>Endopterygota</taxon>
        <taxon>Lepidoptera</taxon>
        <taxon>Glossata</taxon>
        <taxon>Ditrysia</taxon>
        <taxon>Tortricoidea</taxon>
        <taxon>Tortricidae</taxon>
        <taxon>Tortricinae</taxon>
        <taxon>Choristoneura</taxon>
    </lineage>
</organism>